<keyword evidence="2" id="KW-0813">Transport</keyword>
<evidence type="ECO:0000259" key="8">
    <source>
        <dbReference type="Pfam" id="PF00324"/>
    </source>
</evidence>
<reference evidence="9 10" key="1">
    <citation type="submission" date="2016-07" db="EMBL/GenBank/DDBJ databases">
        <title>Pervasive Adenine N6-methylation of Active Genes in Fungi.</title>
        <authorList>
            <consortium name="DOE Joint Genome Institute"/>
            <person name="Mondo S.J."/>
            <person name="Dannebaum R.O."/>
            <person name="Kuo R.C."/>
            <person name="Labutti K."/>
            <person name="Haridas S."/>
            <person name="Kuo A."/>
            <person name="Salamov A."/>
            <person name="Ahrendt S.R."/>
            <person name="Lipzen A."/>
            <person name="Sullivan W."/>
            <person name="Andreopoulos W.B."/>
            <person name="Clum A."/>
            <person name="Lindquist E."/>
            <person name="Daum C."/>
            <person name="Ramamoorthy G.K."/>
            <person name="Gryganskyi A."/>
            <person name="Culley D."/>
            <person name="Magnuson J.K."/>
            <person name="James T.Y."/>
            <person name="O'Malley M.A."/>
            <person name="Stajich J.E."/>
            <person name="Spatafora J.W."/>
            <person name="Visel A."/>
            <person name="Grigoriev I.V."/>
        </authorList>
    </citation>
    <scope>NUCLEOTIDE SEQUENCE [LARGE SCALE GENOMIC DNA]</scope>
    <source>
        <strain evidence="9 10">CBS 931.73</strain>
    </source>
</reference>
<dbReference type="Gene3D" id="1.20.1740.10">
    <property type="entry name" value="Amino acid/polyamine transporter I"/>
    <property type="match status" value="1"/>
</dbReference>
<feature type="transmembrane region" description="Helical" evidence="7">
    <location>
        <begin position="320"/>
        <end position="345"/>
    </location>
</feature>
<dbReference type="EMBL" id="MCFE01000104">
    <property type="protein sequence ID" value="ORX99008.1"/>
    <property type="molecule type" value="Genomic_DNA"/>
</dbReference>
<dbReference type="InterPro" id="IPR050524">
    <property type="entry name" value="APC_YAT"/>
</dbReference>
<feature type="transmembrane region" description="Helical" evidence="7">
    <location>
        <begin position="41"/>
        <end position="59"/>
    </location>
</feature>
<feature type="transmembrane region" description="Helical" evidence="7">
    <location>
        <begin position="365"/>
        <end position="386"/>
    </location>
</feature>
<evidence type="ECO:0000256" key="4">
    <source>
        <dbReference type="ARBA" id="ARBA00022970"/>
    </source>
</evidence>
<dbReference type="FunFam" id="1.20.1740.10:FF:000001">
    <property type="entry name" value="Amino acid permease"/>
    <property type="match status" value="1"/>
</dbReference>
<feature type="transmembrane region" description="Helical" evidence="7">
    <location>
        <begin position="263"/>
        <end position="284"/>
    </location>
</feature>
<evidence type="ECO:0000313" key="9">
    <source>
        <dbReference type="EMBL" id="ORX99008.1"/>
    </source>
</evidence>
<sequence length="509" mass="55786">MDHELRPLPKVDNEVTHEIEKGSMTEVKEEALPRHLKARHLSMITIGGTIGTGLFLASGNSIAQAGPGGALVSYGLVGVMVYFLMTSLGEMATYMPVSGSFNTYGSRFVDPAFGFALGWNYWYVWTTTIAVELSASSVIVSYWLPHVPSFIWSLIILVIIMGLNCISVKGYGESEYWFSMIKVVTVIIFVIIGCLVAGGVLGGHKYGFSNFTVGAAPFVDGFGGVISVFLVAGFSFQGSEMVGVTAGESSNPEKNIPKAVRQIFWRILLFYILAIFVIGLLIPYNDPSLMEASENDPNAVAQSPFTLCFKLAGLGPAPDIMNAVILTTILSAGNSGVYAASRTLWVLANEKKAPRFLRKVTKNGIPINALLFTCLFSSLTFLSSLFGDKVVYNWLLSSSGVAGFVAWFGIAFNHWRFRRAFLAQGKSLSELPYRAKLYPFGPILACVFCVLVIFGQAYFIVIQKPFKWTNLVANYIGVVGFFILFFGYKIVHKTKLVPLKECDFSRLNI</sequence>
<feature type="transmembrane region" description="Helical" evidence="7">
    <location>
        <begin position="392"/>
        <end position="416"/>
    </location>
</feature>
<evidence type="ECO:0000256" key="7">
    <source>
        <dbReference type="SAM" id="Phobius"/>
    </source>
</evidence>
<dbReference type="InterPro" id="IPR004841">
    <property type="entry name" value="AA-permease/SLC12A_dom"/>
</dbReference>
<protein>
    <submittedName>
        <fullName evidence="9">Lysine-specific permease</fullName>
    </submittedName>
</protein>
<feature type="transmembrane region" description="Helical" evidence="7">
    <location>
        <begin position="437"/>
        <end position="460"/>
    </location>
</feature>
<evidence type="ECO:0000256" key="1">
    <source>
        <dbReference type="ARBA" id="ARBA00004141"/>
    </source>
</evidence>
<proteinExistence type="predicted"/>
<dbReference type="Pfam" id="PF00324">
    <property type="entry name" value="AA_permease"/>
    <property type="match status" value="1"/>
</dbReference>
<gene>
    <name evidence="9" type="ORF">K493DRAFT_313418</name>
</gene>
<feature type="domain" description="Amino acid permease/ SLC12A" evidence="8">
    <location>
        <begin position="40"/>
        <end position="495"/>
    </location>
</feature>
<feature type="transmembrane region" description="Helical" evidence="7">
    <location>
        <begin position="472"/>
        <end position="491"/>
    </location>
</feature>
<feature type="transmembrane region" description="Helical" evidence="7">
    <location>
        <begin position="221"/>
        <end position="242"/>
    </location>
</feature>
<dbReference type="FunCoup" id="A0A1Y1YLZ5">
    <property type="interactions" value="633"/>
</dbReference>
<evidence type="ECO:0000256" key="2">
    <source>
        <dbReference type="ARBA" id="ARBA00022448"/>
    </source>
</evidence>
<dbReference type="OrthoDB" id="3900342at2759"/>
<keyword evidence="3 7" id="KW-0812">Transmembrane</keyword>
<keyword evidence="5 7" id="KW-1133">Transmembrane helix</keyword>
<dbReference type="PANTHER" id="PTHR43341">
    <property type="entry name" value="AMINO ACID PERMEASE"/>
    <property type="match status" value="1"/>
</dbReference>
<name>A0A1Y1YLZ5_9FUNG</name>
<feature type="transmembrane region" description="Helical" evidence="7">
    <location>
        <begin position="150"/>
        <end position="168"/>
    </location>
</feature>
<dbReference type="InterPro" id="IPR004840">
    <property type="entry name" value="Amino_acid_permease_CS"/>
</dbReference>
<keyword evidence="10" id="KW-1185">Reference proteome</keyword>
<dbReference type="PIRSF" id="PIRSF006060">
    <property type="entry name" value="AA_transporter"/>
    <property type="match status" value="1"/>
</dbReference>
<dbReference type="PROSITE" id="PS00218">
    <property type="entry name" value="AMINO_ACID_PERMEASE_1"/>
    <property type="match status" value="1"/>
</dbReference>
<evidence type="ECO:0000256" key="6">
    <source>
        <dbReference type="ARBA" id="ARBA00023136"/>
    </source>
</evidence>
<dbReference type="GO" id="GO:0016020">
    <property type="term" value="C:membrane"/>
    <property type="evidence" value="ECO:0007669"/>
    <property type="project" value="UniProtKB-SubCell"/>
</dbReference>
<dbReference type="AlphaFoldDB" id="A0A1Y1YLZ5"/>
<dbReference type="GO" id="GO:0015171">
    <property type="term" value="F:amino acid transmembrane transporter activity"/>
    <property type="evidence" value="ECO:0007669"/>
    <property type="project" value="TreeGrafter"/>
</dbReference>
<keyword evidence="6 7" id="KW-0472">Membrane</keyword>
<accession>A0A1Y1YLZ5</accession>
<dbReference type="PANTHER" id="PTHR43341:SF1">
    <property type="entry name" value="GENERAL AMINO-ACID PERMEASE GAP1"/>
    <property type="match status" value="1"/>
</dbReference>
<dbReference type="InParanoid" id="A0A1Y1YLZ5"/>
<comment type="caution">
    <text evidence="9">The sequence shown here is derived from an EMBL/GenBank/DDBJ whole genome shotgun (WGS) entry which is preliminary data.</text>
</comment>
<evidence type="ECO:0000256" key="5">
    <source>
        <dbReference type="ARBA" id="ARBA00022989"/>
    </source>
</evidence>
<comment type="subcellular location">
    <subcellularLocation>
        <location evidence="1">Membrane</location>
        <topology evidence="1">Multi-pass membrane protein</topology>
    </subcellularLocation>
</comment>
<dbReference type="STRING" id="1314790.A0A1Y1YLZ5"/>
<organism evidence="9 10">
    <name type="scientific">Basidiobolus meristosporus CBS 931.73</name>
    <dbReference type="NCBI Taxonomy" id="1314790"/>
    <lineage>
        <taxon>Eukaryota</taxon>
        <taxon>Fungi</taxon>
        <taxon>Fungi incertae sedis</taxon>
        <taxon>Zoopagomycota</taxon>
        <taxon>Entomophthoromycotina</taxon>
        <taxon>Basidiobolomycetes</taxon>
        <taxon>Basidiobolales</taxon>
        <taxon>Basidiobolaceae</taxon>
        <taxon>Basidiobolus</taxon>
    </lineage>
</organism>
<keyword evidence="4" id="KW-0029">Amino-acid transport</keyword>
<feature type="transmembrane region" description="Helical" evidence="7">
    <location>
        <begin position="65"/>
        <end position="85"/>
    </location>
</feature>
<evidence type="ECO:0000313" key="10">
    <source>
        <dbReference type="Proteomes" id="UP000193498"/>
    </source>
</evidence>
<dbReference type="Proteomes" id="UP000193498">
    <property type="component" value="Unassembled WGS sequence"/>
</dbReference>
<evidence type="ECO:0000256" key="3">
    <source>
        <dbReference type="ARBA" id="ARBA00022692"/>
    </source>
</evidence>
<feature type="transmembrane region" description="Helical" evidence="7">
    <location>
        <begin position="180"/>
        <end position="201"/>
    </location>
</feature>